<comment type="caution">
    <text evidence="3">The sequence shown here is derived from an EMBL/GenBank/DDBJ whole genome shotgun (WGS) entry which is preliminary data.</text>
</comment>
<dbReference type="RefSeq" id="WP_167129400.1">
    <property type="nucleotide sequence ID" value="NZ_JAAQQR010000011.1"/>
</dbReference>
<protein>
    <submittedName>
        <fullName evidence="3">DUF4189 domain-containing protein</fullName>
    </submittedName>
</protein>
<accession>A0ABX0Q8A0</accession>
<feature type="signal peptide" evidence="1">
    <location>
        <begin position="1"/>
        <end position="21"/>
    </location>
</feature>
<sequence>MYRARLITLLLLCFFSLNAVAEGGCPQGQYPQQGNGWRACVPINNPSRTDGSADTFRGPVWVARWIALASDTPKGILGKGINGASELEATQAAKNDCSAHGGTDCQIIGIVKNQCIAMAVGSKQLATSEGPTQMTAERLAIGKCQKNGPSDCTTYYSACAQPTLAN</sequence>
<feature type="chain" id="PRO_5046049887" evidence="1">
    <location>
        <begin position="22"/>
        <end position="166"/>
    </location>
</feature>
<feature type="domain" description="DUF4189" evidence="2">
    <location>
        <begin position="65"/>
        <end position="159"/>
    </location>
</feature>
<organism evidence="3 4">
    <name type="scientific">Luteibacter jiangsuensis</name>
    <dbReference type="NCBI Taxonomy" id="637577"/>
    <lineage>
        <taxon>Bacteria</taxon>
        <taxon>Pseudomonadati</taxon>
        <taxon>Pseudomonadota</taxon>
        <taxon>Gammaproteobacteria</taxon>
        <taxon>Lysobacterales</taxon>
        <taxon>Rhodanobacteraceae</taxon>
        <taxon>Luteibacter</taxon>
    </lineage>
</organism>
<reference evidence="3 4" key="1">
    <citation type="journal article" date="2011" name="Curr. Microbiol.">
        <title>Luteibacter jiangsuensis sp. nov.: a methamidophos-degrading bacterium isolated from a methamidophos-manufacturing factory.</title>
        <authorList>
            <person name="Wang L."/>
            <person name="Wang G.L."/>
            <person name="Li S.P."/>
            <person name="Jiang J.D."/>
        </authorList>
    </citation>
    <scope>NUCLEOTIDE SEQUENCE [LARGE SCALE GENOMIC DNA]</scope>
    <source>
        <strain evidence="3 4">CGMCC 1.10133</strain>
    </source>
</reference>
<evidence type="ECO:0000313" key="3">
    <source>
        <dbReference type="EMBL" id="NID06759.1"/>
    </source>
</evidence>
<proteinExistence type="predicted"/>
<keyword evidence="4" id="KW-1185">Reference proteome</keyword>
<name>A0ABX0Q8A0_9GAMM</name>
<dbReference type="InterPro" id="IPR025240">
    <property type="entry name" value="DUF4189"/>
</dbReference>
<evidence type="ECO:0000256" key="1">
    <source>
        <dbReference type="SAM" id="SignalP"/>
    </source>
</evidence>
<dbReference type="EMBL" id="JAAQQR010000011">
    <property type="protein sequence ID" value="NID06759.1"/>
    <property type="molecule type" value="Genomic_DNA"/>
</dbReference>
<evidence type="ECO:0000259" key="2">
    <source>
        <dbReference type="Pfam" id="PF13827"/>
    </source>
</evidence>
<dbReference type="Proteomes" id="UP001429601">
    <property type="component" value="Unassembled WGS sequence"/>
</dbReference>
<dbReference type="Pfam" id="PF13827">
    <property type="entry name" value="DUF4189"/>
    <property type="match status" value="1"/>
</dbReference>
<gene>
    <name evidence="3" type="ORF">HBF26_17845</name>
</gene>
<keyword evidence="1" id="KW-0732">Signal</keyword>
<evidence type="ECO:0000313" key="4">
    <source>
        <dbReference type="Proteomes" id="UP001429601"/>
    </source>
</evidence>